<dbReference type="AlphaFoldDB" id="A0A1G7G2T8"/>
<dbReference type="OrthoDB" id="1031347at2"/>
<evidence type="ECO:0000313" key="1">
    <source>
        <dbReference type="EMBL" id="SDE82442.1"/>
    </source>
</evidence>
<gene>
    <name evidence="1" type="ORF">SAMN04487996_107101</name>
</gene>
<organism evidence="1 2">
    <name type="scientific">Dyadobacter soli</name>
    <dbReference type="NCBI Taxonomy" id="659014"/>
    <lineage>
        <taxon>Bacteria</taxon>
        <taxon>Pseudomonadati</taxon>
        <taxon>Bacteroidota</taxon>
        <taxon>Cytophagia</taxon>
        <taxon>Cytophagales</taxon>
        <taxon>Spirosomataceae</taxon>
        <taxon>Dyadobacter</taxon>
    </lineage>
</organism>
<dbReference type="EMBL" id="FNAN01000007">
    <property type="protein sequence ID" value="SDE82442.1"/>
    <property type="molecule type" value="Genomic_DNA"/>
</dbReference>
<sequence length="950" mass="98505">MDFLSAAYFDDAITAASKIRGATAYALLAVGLANSAYSNAAIEAYTPPGLYATGARPGYGFHAGGVFGTYLYANNASDLRLRTDTGLDFTLWHSGNARSDSQNDTRYSQIGHTHAISDVTGLQAALDAKTGGTGTPGRYPKYATSSTFTDGMLSESGINVIANGGVIVSDTPFNSSLRGFGLWASGVIRWGLGKAGNETGSDAGSDFTLWSYSDGGTYLREPLRISRATGNATFSGTISASGGNSGNWNTAFSWGNHSGLYVPVARTVSAGTGLTGGGALSANISLAFDTTYSDGRYAALAHTHAIADVTGLQVALDGKNSGTGTVNQVPLFIGANTFGDSIMSQSTGNIYVAGQLFSNTPVNTNVRGFNFQSGGANRWAVGKAGSETGSNAGSDYVWWRYNDAGAYLGEAFRMSRATGNATFSGTVTVSGGNSTNWNTAFSWGNHASAGYVPTSRTITINGTTLDLSANRSWTISGGGIPGSLSDKYVPRYDSASSSFVNSSIEETATSVDIKKSTTINKNGSFYYLGVGGSLNTFGISFYNTAGTNAFSFGRYNDEFSFTTVNGTTVYEIKSDNLFTFVNPNGLQPFKVNSSTLIPNLNADMVDGLHASSFALASSLSSYVPTARTITINGTTFDLSANRSWTISGGIGGGGTTGKIPVFTAGTTIGDSILSVSGVNVTAAGQFQSDAAPAAGPRGFYLSNANVARWSIGKFGSETGSDAGSDLVFMRYNDGGSLLGTAMSISRANGNVTLSGGISVSGGNSGQWNTAYNWGNHASAGYASNSSLSNYVPTSRTITINGTTYDLSANRSWTISGGGSSTLAGLSDVFISGPSDYQPLIYVSGAWRNFSMGWVTGSGSNARMAKWNGGSSITSSEIWEISNSVLIGSNGNRRDLLVVEGSLVPQQMSQSQRLSYSPGYIGAIVYQTDGTAGLYVAKDNGSGGHTWVYVG</sequence>
<evidence type="ECO:0000313" key="2">
    <source>
        <dbReference type="Proteomes" id="UP000198748"/>
    </source>
</evidence>
<dbReference type="Proteomes" id="UP000198748">
    <property type="component" value="Unassembled WGS sequence"/>
</dbReference>
<accession>A0A1G7G2T8</accession>
<name>A0A1G7G2T8_9BACT</name>
<proteinExistence type="predicted"/>
<protein>
    <submittedName>
        <fullName evidence="1">Phage tail repeat like</fullName>
    </submittedName>
</protein>
<dbReference type="Pfam" id="PF12789">
    <property type="entry name" value="PTR"/>
    <property type="match status" value="2"/>
</dbReference>
<dbReference type="STRING" id="659014.SAMN04487996_107101"/>
<reference evidence="2" key="1">
    <citation type="submission" date="2016-10" db="EMBL/GenBank/DDBJ databases">
        <authorList>
            <person name="Varghese N."/>
            <person name="Submissions S."/>
        </authorList>
    </citation>
    <scope>NUCLEOTIDE SEQUENCE [LARGE SCALE GENOMIC DNA]</scope>
    <source>
        <strain evidence="2">DSM 25329</strain>
    </source>
</reference>
<keyword evidence="2" id="KW-1185">Reference proteome</keyword>